<evidence type="ECO:0008006" key="2">
    <source>
        <dbReference type="Google" id="ProtNLM"/>
    </source>
</evidence>
<evidence type="ECO:0000313" key="1">
    <source>
        <dbReference type="EMBL" id="EIG55561.1"/>
    </source>
</evidence>
<proteinExistence type="predicted"/>
<name>I2Q705_9BACT</name>
<dbReference type="EMBL" id="JH600068">
    <property type="protein sequence ID" value="EIG55561.1"/>
    <property type="molecule type" value="Genomic_DNA"/>
</dbReference>
<organism evidence="1">
    <name type="scientific">Desulfovibrio sp. U5L</name>
    <dbReference type="NCBI Taxonomy" id="596152"/>
    <lineage>
        <taxon>Bacteria</taxon>
        <taxon>Pseudomonadati</taxon>
        <taxon>Thermodesulfobacteriota</taxon>
        <taxon>Desulfovibrionia</taxon>
        <taxon>Desulfovibrionales</taxon>
        <taxon>Desulfovibrionaceae</taxon>
        <taxon>Desulfovibrio</taxon>
    </lineage>
</organism>
<dbReference type="AlphaFoldDB" id="I2Q705"/>
<accession>I2Q705</accession>
<reference evidence="1" key="1">
    <citation type="submission" date="2011-11" db="EMBL/GenBank/DDBJ databases">
        <title>Improved High-Quality Draft sequence of Desulfovibrio sp. U5L.</title>
        <authorList>
            <consortium name="US DOE Joint Genome Institute"/>
            <person name="Lucas S."/>
            <person name="Han J."/>
            <person name="Lapidus A."/>
            <person name="Cheng J.-F."/>
            <person name="Goodwin L."/>
            <person name="Pitluck S."/>
            <person name="Peters L."/>
            <person name="Ovchinnikova G."/>
            <person name="Held B."/>
            <person name="Detter J.C."/>
            <person name="Han C."/>
            <person name="Tapia R."/>
            <person name="Land M."/>
            <person name="Hauser L."/>
            <person name="Kyrpides N."/>
            <person name="Ivanova N."/>
            <person name="Pagani I."/>
            <person name="Gabster J."/>
            <person name="Walker C."/>
            <person name="Stolyar S."/>
            <person name="Stahl D."/>
            <person name="Arkin A."/>
            <person name="Dehal P."/>
            <person name="Hazen T."/>
            <person name="Woyke T."/>
        </authorList>
    </citation>
    <scope>NUCLEOTIDE SEQUENCE [LARGE SCALE GENOMIC DNA]</scope>
    <source>
        <strain evidence="1">U5L</strain>
    </source>
</reference>
<dbReference type="HOGENOM" id="CLU_1347066_0_0_7"/>
<gene>
    <name evidence="1" type="ORF">DesU5LDRAFT_3955</name>
</gene>
<protein>
    <recommendedName>
        <fullName evidence="2">Glycosyltransferase</fullName>
    </recommendedName>
</protein>
<sequence>MLRSVFVKSSDLQTVKGLAHEDVVCVLPYLRHDLAVRLEEVLRVRAGQSGLLVLVEDTARLGFMRVANLVYRWTTSACFAYLAEDAFPGEQWLGSAVATLREAQAGLLPFNDGRFCGTLAVFGLVSRAWLGTVYPRFLFHPGYRSHFGDTELTVIAAERGKLIFNPASLLVEVDYEKHRKGYDQADAALYKARATTGFDGLVAPFAAP</sequence>
<dbReference type="OrthoDB" id="7547145at2"/>
<dbReference type="eggNOG" id="ENOG50341P3">
    <property type="taxonomic scope" value="Bacteria"/>
</dbReference>